<keyword evidence="1" id="KW-1133">Transmembrane helix</keyword>
<dbReference type="EMBL" id="CM001533">
    <property type="protein sequence ID" value="EIW09105.1"/>
    <property type="molecule type" value="Genomic_DNA"/>
</dbReference>
<keyword evidence="1" id="KW-0472">Membrane</keyword>
<dbReference type="HOGENOM" id="CLU_2607865_0_0_1"/>
<dbReference type="AlphaFoldDB" id="N1P7N4"/>
<evidence type="ECO:0000313" key="2">
    <source>
        <dbReference type="EMBL" id="EIW09105.1"/>
    </source>
</evidence>
<sequence>MGLTYSSRWRFGQRHHIRDAAPDFSSDLRDQSFESSDYEQFLLVVASGAVALTMCIWGSGAVAMIYMDETEVAPLTSLT</sequence>
<protein>
    <submittedName>
        <fullName evidence="2">Uncharacterized protein</fullName>
    </submittedName>
</protein>
<organism evidence="2">
    <name type="scientific">Saccharomyces cerevisiae (strain CEN.PK113-7D)</name>
    <name type="common">Baker's yeast</name>
    <dbReference type="NCBI Taxonomy" id="889517"/>
    <lineage>
        <taxon>Eukaryota</taxon>
        <taxon>Fungi</taxon>
        <taxon>Dikarya</taxon>
        <taxon>Ascomycota</taxon>
        <taxon>Saccharomycotina</taxon>
        <taxon>Saccharomycetes</taxon>
        <taxon>Saccharomycetales</taxon>
        <taxon>Saccharomycetaceae</taxon>
        <taxon>Saccharomyces</taxon>
    </lineage>
</organism>
<dbReference type="Proteomes" id="UP000013192">
    <property type="component" value="Chromosome XII"/>
</dbReference>
<reference evidence="2" key="1">
    <citation type="submission" date="2012-03" db="EMBL/GenBank/DDBJ databases">
        <title>De novo sequencing, assembly and analysis of the genome of the laboratory strain Saccharomyces cerevisiae CEN.PK113-7D, a model for modern industrial biotechnology.</title>
        <authorList>
            <person name="Nijkamp J.F."/>
            <person name="van den Broek M.A."/>
            <person name="Datema E."/>
            <person name="de Kok S."/>
            <person name="Bosman L."/>
            <person name="Luttink M.A."/>
            <person name="Daran-Lapujade P."/>
            <person name="Vongsangnak W."/>
            <person name="Nielsen J."/>
            <person name="Heijne W.H.M."/>
            <person name="Klaassen P."/>
            <person name="Platt D."/>
            <person name="Paddon C.J."/>
            <person name="Koetter P."/>
            <person name="van Ham R.C."/>
            <person name="Reinders M.J.T."/>
            <person name="Pronk J.T."/>
            <person name="de Ridder D."/>
            <person name="Daran J.-M."/>
        </authorList>
    </citation>
    <scope>NUCLEOTIDE SEQUENCE</scope>
    <source>
        <strain evidence="2">CEN.PK113-7D</strain>
    </source>
</reference>
<proteinExistence type="predicted"/>
<evidence type="ECO:0000256" key="1">
    <source>
        <dbReference type="SAM" id="Phobius"/>
    </source>
</evidence>
<name>N1P7N4_YEASC</name>
<gene>
    <name evidence="2" type="ORF">CENPK1137D_875</name>
</gene>
<feature type="transmembrane region" description="Helical" evidence="1">
    <location>
        <begin position="41"/>
        <end position="67"/>
    </location>
</feature>
<accession>N1P7N4</accession>
<keyword evidence="1" id="KW-0812">Transmembrane</keyword>